<dbReference type="RefSeq" id="XP_038854255.1">
    <property type="nucleotide sequence ID" value="XM_038998327.1"/>
</dbReference>
<evidence type="ECO:0000259" key="21">
    <source>
        <dbReference type="PROSITE" id="PS51201"/>
    </source>
</evidence>
<feature type="transmembrane region" description="Helical" evidence="20">
    <location>
        <begin position="283"/>
        <end position="301"/>
    </location>
</feature>
<dbReference type="GO" id="GO:0046872">
    <property type="term" value="F:metal ion binding"/>
    <property type="evidence" value="ECO:0007669"/>
    <property type="project" value="UniProtKB-KW"/>
</dbReference>
<dbReference type="InterPro" id="IPR003929">
    <property type="entry name" value="K_chnl_BK_asu"/>
</dbReference>
<keyword evidence="13 20" id="KW-1133">Transmembrane helix</keyword>
<dbReference type="PANTHER" id="PTHR10027">
    <property type="entry name" value="CALCIUM-ACTIVATED POTASSIUM CHANNEL ALPHA CHAIN"/>
    <property type="match status" value="1"/>
</dbReference>
<dbReference type="PANTHER" id="PTHR10027:SF33">
    <property type="entry name" value="CALCIUM-ACTIVATED POTASSIUM CHANNEL SUBUNIT ALPHA-1-RELATED"/>
    <property type="match status" value="1"/>
</dbReference>
<dbReference type="Gene3D" id="1.10.287.70">
    <property type="match status" value="1"/>
</dbReference>
<evidence type="ECO:0000256" key="20">
    <source>
        <dbReference type="SAM" id="Phobius"/>
    </source>
</evidence>
<keyword evidence="14" id="KW-0406">Ion transport</keyword>
<reference evidence="23" key="1">
    <citation type="submission" date="2025-08" db="UniProtKB">
        <authorList>
            <consortium name="RefSeq"/>
        </authorList>
    </citation>
    <scope>IDENTIFICATION</scope>
    <source>
        <tissue evidence="23">White muscle</tissue>
    </source>
</reference>
<evidence type="ECO:0000256" key="19">
    <source>
        <dbReference type="ARBA" id="ARBA00034430"/>
    </source>
</evidence>
<dbReference type="GO" id="GO:0045211">
    <property type="term" value="C:postsynaptic membrane"/>
    <property type="evidence" value="ECO:0007669"/>
    <property type="project" value="TreeGrafter"/>
</dbReference>
<dbReference type="Pfam" id="PF03493">
    <property type="entry name" value="BK_channel_a"/>
    <property type="match status" value="1"/>
</dbReference>
<dbReference type="SUPFAM" id="SSF81324">
    <property type="entry name" value="Voltage-gated potassium channels"/>
    <property type="match status" value="1"/>
</dbReference>
<evidence type="ECO:0000256" key="3">
    <source>
        <dbReference type="ARBA" id="ARBA00022448"/>
    </source>
</evidence>
<dbReference type="PROSITE" id="PS51201">
    <property type="entry name" value="RCK_N"/>
    <property type="match status" value="1"/>
</dbReference>
<dbReference type="InterPro" id="IPR013099">
    <property type="entry name" value="K_chnl_dom"/>
</dbReference>
<protein>
    <recommendedName>
        <fullName evidence="17">BK channel</fullName>
    </recommendedName>
    <alternativeName>
        <fullName evidence="18">Slowpoke homolog</fullName>
    </alternativeName>
</protein>
<dbReference type="InterPro" id="IPR036291">
    <property type="entry name" value="NAD(P)-bd_dom_sf"/>
</dbReference>
<keyword evidence="22" id="KW-1185">Reference proteome</keyword>
<comment type="subcellular location">
    <subcellularLocation>
        <location evidence="1">Cell membrane</location>
        <topology evidence="1">Multi-pass membrane protein</topology>
    </subcellularLocation>
</comment>
<keyword evidence="9" id="KW-0106">Calcium</keyword>
<keyword evidence="5" id="KW-0633">Potassium transport</keyword>
<dbReference type="GeneID" id="120051458"/>
<feature type="transmembrane region" description="Helical" evidence="20">
    <location>
        <begin position="313"/>
        <end position="331"/>
    </location>
</feature>
<dbReference type="Gene3D" id="3.40.50.720">
    <property type="entry name" value="NAD(P)-binding Rossmann-like Domain"/>
    <property type="match status" value="2"/>
</dbReference>
<keyword evidence="6 20" id="KW-0812">Transmembrane</keyword>
<feature type="transmembrane region" description="Helical" evidence="20">
    <location>
        <begin position="125"/>
        <end position="144"/>
    </location>
</feature>
<feature type="transmembrane region" description="Helical" evidence="20">
    <location>
        <begin position="191"/>
        <end position="212"/>
    </location>
</feature>
<keyword evidence="11" id="KW-0851">Voltage-gated channel</keyword>
<evidence type="ECO:0000256" key="1">
    <source>
        <dbReference type="ARBA" id="ARBA00004651"/>
    </source>
</evidence>
<evidence type="ECO:0000256" key="17">
    <source>
        <dbReference type="ARBA" id="ARBA00029579"/>
    </source>
</evidence>
<evidence type="ECO:0000256" key="15">
    <source>
        <dbReference type="ARBA" id="ARBA00023136"/>
    </source>
</evidence>
<dbReference type="PRINTS" id="PR01449">
    <property type="entry name" value="BKCHANNELA"/>
</dbReference>
<keyword evidence="10" id="KW-0460">Magnesium</keyword>
<feature type="transmembrane region" description="Helical" evidence="20">
    <location>
        <begin position="156"/>
        <end position="179"/>
    </location>
</feature>
<evidence type="ECO:0000256" key="12">
    <source>
        <dbReference type="ARBA" id="ARBA00022958"/>
    </source>
</evidence>
<proteinExistence type="inferred from homology"/>
<evidence type="ECO:0000256" key="10">
    <source>
        <dbReference type="ARBA" id="ARBA00022842"/>
    </source>
</evidence>
<evidence type="ECO:0000256" key="13">
    <source>
        <dbReference type="ARBA" id="ARBA00022989"/>
    </source>
</evidence>
<evidence type="ECO:0000256" key="5">
    <source>
        <dbReference type="ARBA" id="ARBA00022538"/>
    </source>
</evidence>
<keyword evidence="16" id="KW-0407">Ion channel</keyword>
<evidence type="ECO:0000256" key="2">
    <source>
        <dbReference type="ARBA" id="ARBA00008648"/>
    </source>
</evidence>
<evidence type="ECO:0000256" key="8">
    <source>
        <dbReference type="ARBA" id="ARBA00022826"/>
    </source>
</evidence>
<evidence type="ECO:0000256" key="18">
    <source>
        <dbReference type="ARBA" id="ARBA00033447"/>
    </source>
</evidence>
<keyword evidence="4" id="KW-1003">Cell membrane</keyword>
<dbReference type="KEGG" id="snh:120051458"/>
<feature type="transmembrane region" description="Helical" evidence="20">
    <location>
        <begin position="249"/>
        <end position="267"/>
    </location>
</feature>
<dbReference type="InterPro" id="IPR003148">
    <property type="entry name" value="RCK_N"/>
</dbReference>
<keyword evidence="3" id="KW-0813">Transport</keyword>
<comment type="catalytic activity">
    <reaction evidence="19">
        <text>K(+)(in) = K(+)(out)</text>
        <dbReference type="Rhea" id="RHEA:29463"/>
        <dbReference type="ChEBI" id="CHEBI:29103"/>
    </reaction>
</comment>
<dbReference type="FunFam" id="1.10.287.70:FF:000015">
    <property type="entry name" value="Calcium-activated potassium channel subunit alpha-1 isoform X7"/>
    <property type="match status" value="1"/>
</dbReference>
<dbReference type="Pfam" id="PF22614">
    <property type="entry name" value="Slo-like_RCK"/>
    <property type="match status" value="2"/>
</dbReference>
<dbReference type="GO" id="GO:0034702">
    <property type="term" value="C:monoatomic ion channel complex"/>
    <property type="evidence" value="ECO:0007669"/>
    <property type="project" value="UniProtKB-KW"/>
</dbReference>
<feature type="domain" description="RCK N-terminal" evidence="21">
    <location>
        <begin position="353"/>
        <end position="495"/>
    </location>
</feature>
<keyword evidence="7" id="KW-0479">Metal-binding</keyword>
<evidence type="ECO:0000256" key="6">
    <source>
        <dbReference type="ARBA" id="ARBA00022692"/>
    </source>
</evidence>
<dbReference type="GO" id="GO:0060072">
    <property type="term" value="F:large conductance calcium-activated potassium channel activity"/>
    <property type="evidence" value="ECO:0007669"/>
    <property type="project" value="TreeGrafter"/>
</dbReference>
<keyword evidence="8" id="KW-0631">Potassium channel</keyword>
<evidence type="ECO:0000256" key="16">
    <source>
        <dbReference type="ARBA" id="ARBA00023303"/>
    </source>
</evidence>
<dbReference type="InterPro" id="IPR048735">
    <property type="entry name" value="Slowpoke-like_C"/>
</dbReference>
<dbReference type="Proteomes" id="UP000808372">
    <property type="component" value="Chromosome 1"/>
</dbReference>
<dbReference type="InterPro" id="IPR047871">
    <property type="entry name" value="K_chnl_Slo-like"/>
</dbReference>
<organism evidence="22 23">
    <name type="scientific">Salvelinus namaycush</name>
    <name type="common">Lake trout</name>
    <name type="synonym">Salmo namaycush</name>
    <dbReference type="NCBI Taxonomy" id="8040"/>
    <lineage>
        <taxon>Eukaryota</taxon>
        <taxon>Metazoa</taxon>
        <taxon>Chordata</taxon>
        <taxon>Craniata</taxon>
        <taxon>Vertebrata</taxon>
        <taxon>Euteleostomi</taxon>
        <taxon>Actinopterygii</taxon>
        <taxon>Neopterygii</taxon>
        <taxon>Teleostei</taxon>
        <taxon>Protacanthopterygii</taxon>
        <taxon>Salmoniformes</taxon>
        <taxon>Salmonidae</taxon>
        <taxon>Salmoninae</taxon>
        <taxon>Salvelinus</taxon>
    </lineage>
</organism>
<evidence type="ECO:0000256" key="7">
    <source>
        <dbReference type="ARBA" id="ARBA00022723"/>
    </source>
</evidence>
<dbReference type="Pfam" id="PF21014">
    <property type="entry name" value="Slowpoke_C"/>
    <property type="match status" value="1"/>
</dbReference>
<evidence type="ECO:0000256" key="14">
    <source>
        <dbReference type="ARBA" id="ARBA00023065"/>
    </source>
</evidence>
<feature type="transmembrane region" description="Helical" evidence="20">
    <location>
        <begin position="48"/>
        <end position="70"/>
    </location>
</feature>
<dbReference type="Pfam" id="PF07885">
    <property type="entry name" value="Ion_trans_2"/>
    <property type="match status" value="1"/>
</dbReference>
<dbReference type="FunFam" id="3.40.50.720:FF:000005">
    <property type="entry name" value="calcium-activated potassium channel subunit alpha-1 isoform X6"/>
    <property type="match status" value="1"/>
</dbReference>
<evidence type="ECO:0000313" key="22">
    <source>
        <dbReference type="Proteomes" id="UP000808372"/>
    </source>
</evidence>
<name>A0A8U0UIL7_SALNM</name>
<keyword evidence="15 20" id="KW-0472">Membrane</keyword>
<comment type="similarity">
    <text evidence="2">Belongs to the potassium channel family. Calcium-activated (TC 1.A.1.3) subfamily. KCa1.1/KCNMA1 sub-subfamily.</text>
</comment>
<sequence length="1130" mass="126704">MVTASIYTYTTPPTFAPHIHWHIPMAMKIPHTYTPISHTHCLYRGHRLWWAFLLSSLSVFLGGLLALLLWKVAHRGFNSIGIFRPRRQRWAHRQSISVQTDFNLRNALKEWAFSVISAQHLPGKVLMVLIFCFNIGSILTYIILSTDPVESCMKEYSIAFLIDLSFNICHLLYFGLRFLAAQDKLTVWVDLRSLVDFFTITPSLVTLFSHRAWLGLRFIRALHILELPVVLQILNVFNSNSTTLKLSRLVAILTGTLLTSAGFIHLLENSGDPWLDFSNPQPLHYFECVYFLVVTMSTVGYGDVELRTTLGRLFVIIFIFIGLGLFANFVPEVVQIIINRKRFDGSFTGVSGKTHVVVCGHITLSSASAFMKDFLHEDRGEVDVKVLFLGNFRPNQELEAFFLRWFLKVTFYQGSVMQRRDLERVKMHKAGACLIICDRFTSDQHKEDAANLMRVISIKQYCPNTRIIVQMLKHNSKAFLQNVPNWDWSRGDAVICLAELKLGFMSQSCLVPGLSTLLTNLFTMQSEIEQDGDTWQNLYREGLYNEIYTEHLSPSFIGMSFAQASKSVCQSATERHISVLLLQTNMISLCLPACLPVCLSACVPVCLSVCQAMFPEAEQCVLVNPPSHIKIKLWTLGFLIASNASDARRASMYCSVCHRDIKDLPRMRPCRCTEQKDVSSNTSAMSLGFRRPSLGVLPFSPEGETLRERECVWEQQQQQEEQQEVGLDSTGLFHWCPPVPLKDISLTRQSASTLALQDHVVVCVFGDGGSSLLGLGDFMMPLRASSLTAPELRTVVFLGDPHYFSREWANIQYFPNIYFLPGSPLCGADLRALRVERCAMVVVLSSLSSSSDIEPSMQDKETIHFCVNLYHIRFSPEPGPRCTLSHTQSHGHGQGLELGHGFGGHNRGPSHDTLDFSHVPTIPEKAEVTPAHSAGTTVPLLVELVNSSNVCFVNEADSQEDSSSLTLSQAFSVGSVFSVDLLDSLMAATYFNANVPGLICTLVTGGDTPLLEAQLAEDNQLRGGEMSMKMWALRQRSKLAQLALQDEPLCSLACEDFKELFCQALDSLEILCFGLYRLLDPPNPSMKRFVITNPSAELPLLSSDRVFCSVPFHQSHLLTLRRAKTISHRL</sequence>
<keyword evidence="12" id="KW-0630">Potassium</keyword>
<dbReference type="AlphaFoldDB" id="A0A8U0UIL7"/>
<evidence type="ECO:0000313" key="23">
    <source>
        <dbReference type="RefSeq" id="XP_038854255.1"/>
    </source>
</evidence>
<evidence type="ECO:0000256" key="4">
    <source>
        <dbReference type="ARBA" id="ARBA00022475"/>
    </source>
</evidence>
<evidence type="ECO:0000256" key="9">
    <source>
        <dbReference type="ARBA" id="ARBA00022837"/>
    </source>
</evidence>
<evidence type="ECO:0000256" key="11">
    <source>
        <dbReference type="ARBA" id="ARBA00022882"/>
    </source>
</evidence>
<accession>A0A8U0UIL7</accession>
<dbReference type="SUPFAM" id="SSF51735">
    <property type="entry name" value="NAD(P)-binding Rossmann-fold domains"/>
    <property type="match status" value="1"/>
</dbReference>
<gene>
    <name evidence="23" type="primary">LOC120051458</name>
</gene>